<evidence type="ECO:0000256" key="1">
    <source>
        <dbReference type="ARBA" id="ARBA00004906"/>
    </source>
</evidence>
<sequence>MWDSESESVAGGDYGNGILSSSKHGVKNDGFELRDHSWYVATDIPSDFLVQVGDVNFHLHMLLHLRIQHPTDSLIPNPLCCFFVVKVSVASRSGKMNRLIYETRELGLNKVALDDLPGGPDAFELAAKFCYGIAVDLIAANISGLRCAAEYLEMTEDLEEGNLIFKTEAFLSYVVLSSWRDSIMVLKSCEKLSPWAENLQIVRRCSESIAWKACANPKGIRWAYTGKPSKVSSPNWTEMKDSSPGIKSQVPPDWWFEDVSILRIDHFVRVITAIKVKGMRFELIGAAIMHYAGKWLPGLIKDGGGSTDEASNSSSSSGGSSWKGELHMIVEENKDDTPTVEAKDQRMIVESLISIIPPQKDSVSCRFLLRLLRMASMLKVAPALVTELEKRVGMQLEQATLADLLIPSYNKNETLYDVDLVQRLLEHFLVQEQTESSSPRRQSFPEKHMYNGVQRGANPSAKIRVARLVDSYLTEVSRDRNLSLTKFQVLAEALPDSARTCDDGLYRAVDSYLKAHPTMSEHERKRLCRVMDSQKLSIDARMHAAQNERLPLRVVVQVKISNALANNSLKETGETQYQPVISNRKTLLEGTPQSFQEGWAAAKKDINSLKFELDTFKAKYLELQNDMDILQRQFDKLTNKKQTSAWTAGWKKLSKFTKMTTLENHDIDPQVATAPGEDTRKTTRRNYLGKKNSTRKIYSVHKKGILSGSSIGRWCSKVPRIAMIEGHELNPHWSGFQHLAVQLQRI</sequence>
<accession>A0A6N2LHT2</accession>
<comment type="similarity">
    <text evidence="3">Belongs to the NPH3 family.</text>
</comment>
<dbReference type="UniPathway" id="UPA00143"/>
<dbReference type="GO" id="GO:0016567">
    <property type="term" value="P:protein ubiquitination"/>
    <property type="evidence" value="ECO:0007669"/>
    <property type="project" value="UniProtKB-UniPathway"/>
</dbReference>
<reference evidence="6" key="1">
    <citation type="submission" date="2019-03" db="EMBL/GenBank/DDBJ databases">
        <authorList>
            <person name="Mank J."/>
            <person name="Almeida P."/>
        </authorList>
    </citation>
    <scope>NUCLEOTIDE SEQUENCE</scope>
    <source>
        <strain evidence="6">78183</strain>
    </source>
</reference>
<evidence type="ECO:0000259" key="5">
    <source>
        <dbReference type="PROSITE" id="PS51649"/>
    </source>
</evidence>
<organism evidence="6">
    <name type="scientific">Salix viminalis</name>
    <name type="common">Common osier</name>
    <name type="synonym">Basket willow</name>
    <dbReference type="NCBI Taxonomy" id="40686"/>
    <lineage>
        <taxon>Eukaryota</taxon>
        <taxon>Viridiplantae</taxon>
        <taxon>Streptophyta</taxon>
        <taxon>Embryophyta</taxon>
        <taxon>Tracheophyta</taxon>
        <taxon>Spermatophyta</taxon>
        <taxon>Magnoliopsida</taxon>
        <taxon>eudicotyledons</taxon>
        <taxon>Gunneridae</taxon>
        <taxon>Pentapetalae</taxon>
        <taxon>rosids</taxon>
        <taxon>fabids</taxon>
        <taxon>Malpighiales</taxon>
        <taxon>Salicaceae</taxon>
        <taxon>Saliceae</taxon>
        <taxon>Salix</taxon>
    </lineage>
</organism>
<evidence type="ECO:0000256" key="4">
    <source>
        <dbReference type="SAM" id="Coils"/>
    </source>
</evidence>
<gene>
    <name evidence="6" type="ORF">SVIM_LOCUS231759</name>
</gene>
<dbReference type="PANTHER" id="PTHR32370">
    <property type="entry name" value="OS12G0117600 PROTEIN"/>
    <property type="match status" value="1"/>
</dbReference>
<proteinExistence type="inferred from homology"/>
<dbReference type="InterPro" id="IPR027356">
    <property type="entry name" value="NPH3_dom"/>
</dbReference>
<feature type="coiled-coil region" evidence="4">
    <location>
        <begin position="606"/>
        <end position="640"/>
    </location>
</feature>
<comment type="pathway">
    <text evidence="1">Protein modification; protein ubiquitination.</text>
</comment>
<dbReference type="InterPro" id="IPR043454">
    <property type="entry name" value="NPH3/RPT2-like"/>
</dbReference>
<dbReference type="PROSITE" id="PS51649">
    <property type="entry name" value="NPH3"/>
    <property type="match status" value="1"/>
</dbReference>
<dbReference type="CDD" id="cd18312">
    <property type="entry name" value="BTB_POZ_NPY3-like"/>
    <property type="match status" value="1"/>
</dbReference>
<keyword evidence="2" id="KW-0833">Ubl conjugation pathway</keyword>
<dbReference type="Pfam" id="PF03000">
    <property type="entry name" value="NPH3"/>
    <property type="match status" value="1"/>
</dbReference>
<keyword evidence="4" id="KW-0175">Coiled coil</keyword>
<dbReference type="EMBL" id="CAADRP010001544">
    <property type="protein sequence ID" value="VFU40457.1"/>
    <property type="molecule type" value="Genomic_DNA"/>
</dbReference>
<dbReference type="SUPFAM" id="SSF54695">
    <property type="entry name" value="POZ domain"/>
    <property type="match status" value="1"/>
</dbReference>
<evidence type="ECO:0000256" key="3">
    <source>
        <dbReference type="PROSITE-ProRule" id="PRU00982"/>
    </source>
</evidence>
<dbReference type="InterPro" id="IPR011333">
    <property type="entry name" value="SKP1/BTB/POZ_sf"/>
</dbReference>
<name>A0A6N2LHT2_SALVM</name>
<dbReference type="AlphaFoldDB" id="A0A6N2LHT2"/>
<protein>
    <recommendedName>
        <fullName evidence="5">NPH3 domain-containing protein</fullName>
    </recommendedName>
</protein>
<feature type="domain" description="NPH3" evidence="5">
    <location>
        <begin position="253"/>
        <end position="565"/>
    </location>
</feature>
<evidence type="ECO:0000313" key="6">
    <source>
        <dbReference type="EMBL" id="VFU40457.1"/>
    </source>
</evidence>
<evidence type="ECO:0000256" key="2">
    <source>
        <dbReference type="ARBA" id="ARBA00022786"/>
    </source>
</evidence>